<dbReference type="Gene3D" id="2.40.160.50">
    <property type="entry name" value="membrane protein fhac: a member of the omp85/tpsb transporter family"/>
    <property type="match status" value="1"/>
</dbReference>
<dbReference type="GO" id="GO:0098046">
    <property type="term" value="C:type V protein secretion system complex"/>
    <property type="evidence" value="ECO:0007669"/>
    <property type="project" value="TreeGrafter"/>
</dbReference>
<feature type="domain" description="Haemolysin activator HlyB C-terminal" evidence="4">
    <location>
        <begin position="189"/>
        <end position="502"/>
    </location>
</feature>
<dbReference type="GO" id="GO:0046819">
    <property type="term" value="P:protein secretion by the type V secretion system"/>
    <property type="evidence" value="ECO:0007669"/>
    <property type="project" value="TreeGrafter"/>
</dbReference>
<dbReference type="InterPro" id="IPR051544">
    <property type="entry name" value="TPS_OM_transporter"/>
</dbReference>
<evidence type="ECO:0000313" key="6">
    <source>
        <dbReference type="EMBL" id="PPK76491.1"/>
    </source>
</evidence>
<evidence type="ECO:0000313" key="7">
    <source>
        <dbReference type="Proteomes" id="UP000240010"/>
    </source>
</evidence>
<dbReference type="Pfam" id="PF03865">
    <property type="entry name" value="ShlB"/>
    <property type="match status" value="1"/>
</dbReference>
<gene>
    <name evidence="6" type="ORF">B0F87_10398</name>
</gene>
<keyword evidence="3" id="KW-0998">Cell outer membrane</keyword>
<dbReference type="Pfam" id="PF08479">
    <property type="entry name" value="POTRA_2"/>
    <property type="match status" value="1"/>
</dbReference>
<dbReference type="EMBL" id="PTIZ01000003">
    <property type="protein sequence ID" value="PPK76491.1"/>
    <property type="molecule type" value="Genomic_DNA"/>
</dbReference>
<dbReference type="InterPro" id="IPR013686">
    <property type="entry name" value="Polypept-transport_assoc_ShlB"/>
</dbReference>
<keyword evidence="1" id="KW-1134">Transmembrane beta strand</keyword>
<dbReference type="RefSeq" id="WP_104428204.1">
    <property type="nucleotide sequence ID" value="NZ_PTIZ01000003.1"/>
</dbReference>
<keyword evidence="2" id="KW-0812">Transmembrane</keyword>
<feature type="domain" description="Polypeptide-transport-associated ShlB-type" evidence="5">
    <location>
        <begin position="47"/>
        <end position="120"/>
    </location>
</feature>
<organism evidence="6 7">
    <name type="scientific">Methylobacter tundripaludum</name>
    <dbReference type="NCBI Taxonomy" id="173365"/>
    <lineage>
        <taxon>Bacteria</taxon>
        <taxon>Pseudomonadati</taxon>
        <taxon>Pseudomonadota</taxon>
        <taxon>Gammaproteobacteria</taxon>
        <taxon>Methylococcales</taxon>
        <taxon>Methylococcaceae</taxon>
        <taxon>Methylobacter</taxon>
    </lineage>
</organism>
<dbReference type="PANTHER" id="PTHR34597">
    <property type="entry name" value="SLR1661 PROTEIN"/>
    <property type="match status" value="1"/>
</dbReference>
<dbReference type="PANTHER" id="PTHR34597:SF6">
    <property type="entry name" value="BLR6126 PROTEIN"/>
    <property type="match status" value="1"/>
</dbReference>
<evidence type="ECO:0000256" key="1">
    <source>
        <dbReference type="ARBA" id="ARBA00022452"/>
    </source>
</evidence>
<dbReference type="Proteomes" id="UP000240010">
    <property type="component" value="Unassembled WGS sequence"/>
</dbReference>
<dbReference type="Gene3D" id="3.10.20.310">
    <property type="entry name" value="membrane protein fhac"/>
    <property type="match status" value="1"/>
</dbReference>
<protein>
    <submittedName>
        <fullName evidence="6">Hemolysin activation/secretion protein</fullName>
    </submittedName>
</protein>
<dbReference type="AlphaFoldDB" id="A0A2S6HGJ1"/>
<evidence type="ECO:0000259" key="5">
    <source>
        <dbReference type="Pfam" id="PF08479"/>
    </source>
</evidence>
<evidence type="ECO:0000259" key="4">
    <source>
        <dbReference type="Pfam" id="PF03865"/>
    </source>
</evidence>
<keyword evidence="1" id="KW-0472">Membrane</keyword>
<name>A0A2S6HGJ1_9GAMM</name>
<evidence type="ECO:0000256" key="2">
    <source>
        <dbReference type="ARBA" id="ARBA00022692"/>
    </source>
</evidence>
<reference evidence="6 7" key="1">
    <citation type="submission" date="2018-02" db="EMBL/GenBank/DDBJ databases">
        <title>Subsurface microbial communities from deep shales in Ohio and West Virginia, USA.</title>
        <authorList>
            <person name="Wrighton K."/>
        </authorList>
    </citation>
    <scope>NUCLEOTIDE SEQUENCE [LARGE SCALE GENOMIC DNA]</scope>
    <source>
        <strain evidence="6 7">OWC-DMM</strain>
    </source>
</reference>
<accession>A0A2S6HGJ1</accession>
<dbReference type="InterPro" id="IPR005565">
    <property type="entry name" value="Hemolysn_activator_HlyB_C"/>
</dbReference>
<sequence length="541" mass="60581">MKKQQQADKKIHWFTVRLARSTLLTASLYLIPQAFCLAAAAPQEFKFNIKHFSVEGLSPLSQSFIDDYFKPLQNRLYTLKELQEVSKALELVIREQGYPFYRVIVPPQTLATGDVKLQVISFTLGEIEVTGNNYFPRDNIIASLPVLNKLESPNTQALAEAIKVANKHPSKQVQLTFKPSKIPDKLDANITVSEHRPYQASLIANNYGTASSGDYRLTGTLQYSNLWGLDHIVNGSYSTAPDHADTVKQYGASYSLPVYRLKGWLSAYYANSSVNTGTVATDLTVTGSGEMYGIHYQQYLPKWGKYEHSLDLGIDNRYFINDIQFQNIQLGANVRSAPFSVLYKGEYPWLNTHTGYYVQWVGNTDFGGHNTQAHYQAARLNAKQNWDLLRYGSSFSVNVNEWLMQTSLTGQHSHSPLIAGEQLGIGGSFDVRGYDQRETGADSGEIVKFEVTTPAWSALSVVEGQKTNLFVFYDYGHGRLQSTTPGQVKDWNLSGTGIGARFQWREYFQGNITFANALDTVEAGTTQAGNNRIHANIVFKY</sequence>
<evidence type="ECO:0000256" key="3">
    <source>
        <dbReference type="ARBA" id="ARBA00023237"/>
    </source>
</evidence>
<proteinExistence type="predicted"/>
<comment type="caution">
    <text evidence="6">The sequence shown here is derived from an EMBL/GenBank/DDBJ whole genome shotgun (WGS) entry which is preliminary data.</text>
</comment>
<dbReference type="GO" id="GO:0008320">
    <property type="term" value="F:protein transmembrane transporter activity"/>
    <property type="evidence" value="ECO:0007669"/>
    <property type="project" value="TreeGrafter"/>
</dbReference>